<accession>A0A0L1MLY1</accession>
<keyword evidence="1" id="KW-1133">Transmembrane helix</keyword>
<name>A0A0L1MLY1_PSESX</name>
<sequence>MTDLNVLIPLLVGAFVVAAVLESALSTLFQWRLYLEFFNKRAVKTLIMIAVGYAVVRQFDYDIFNKIVSMAGGQSNAGSLSRFLSACVLAGGSSAIYQLLKTLGLRPPVEAVQDKPKPASGSAWVSIRIIRNQAVGDVRIHLEELAAPPPHMSPPISGVIGGTPHLWSRLKNVFFADPMRLPSSGGSTLETSKIYRIVASGSIRQANPNDPLLPFEYEIYVGRFAERAIVDFVVAI</sequence>
<proteinExistence type="predicted"/>
<comment type="caution">
    <text evidence="2">The sequence shown here is derived from an EMBL/GenBank/DDBJ whole genome shotgun (WGS) entry which is preliminary data.</text>
</comment>
<feature type="transmembrane region" description="Helical" evidence="1">
    <location>
        <begin position="6"/>
        <end position="29"/>
    </location>
</feature>
<reference evidence="2 3" key="1">
    <citation type="submission" date="2015-06" db="EMBL/GenBank/DDBJ databases">
        <authorList>
            <person name="Hoefler B.C."/>
            <person name="Straight P.D."/>
        </authorList>
    </citation>
    <scope>NUCLEOTIDE SEQUENCE [LARGE SCALE GENOMIC DNA]</scope>
    <source>
        <strain evidence="2 3">Riq4</strain>
    </source>
</reference>
<protein>
    <submittedName>
        <fullName evidence="2">Uncharacterized protein</fullName>
    </submittedName>
</protein>
<evidence type="ECO:0000256" key="1">
    <source>
        <dbReference type="SAM" id="Phobius"/>
    </source>
</evidence>
<keyword evidence="1" id="KW-0472">Membrane</keyword>
<dbReference type="PATRIC" id="fig|317.197.peg.3764"/>
<evidence type="ECO:0000313" key="3">
    <source>
        <dbReference type="Proteomes" id="UP000036955"/>
    </source>
</evidence>
<evidence type="ECO:0000313" key="2">
    <source>
        <dbReference type="EMBL" id="KNH29490.1"/>
    </source>
</evidence>
<dbReference type="EMBL" id="LFQK01000004">
    <property type="protein sequence ID" value="KNH29490.1"/>
    <property type="molecule type" value="Genomic_DNA"/>
</dbReference>
<dbReference type="OrthoDB" id="7107997at2"/>
<dbReference type="Proteomes" id="UP000036955">
    <property type="component" value="Unassembled WGS sequence"/>
</dbReference>
<organism evidence="2 3">
    <name type="scientific">Pseudomonas syringae</name>
    <dbReference type="NCBI Taxonomy" id="317"/>
    <lineage>
        <taxon>Bacteria</taxon>
        <taxon>Pseudomonadati</taxon>
        <taxon>Pseudomonadota</taxon>
        <taxon>Gammaproteobacteria</taxon>
        <taxon>Pseudomonadales</taxon>
        <taxon>Pseudomonadaceae</taxon>
        <taxon>Pseudomonas</taxon>
    </lineage>
</organism>
<gene>
    <name evidence="2" type="ORF">ACS77_02070</name>
</gene>
<dbReference type="AlphaFoldDB" id="A0A0L1MLY1"/>
<keyword evidence="1" id="KW-0812">Transmembrane</keyword>